<dbReference type="Proteomes" id="UP000228560">
    <property type="component" value="Unassembled WGS sequence"/>
</dbReference>
<dbReference type="Gene3D" id="1.10.10.10">
    <property type="entry name" value="Winged helix-like DNA-binding domain superfamily/Winged helix DNA-binding domain"/>
    <property type="match status" value="1"/>
</dbReference>
<protein>
    <recommendedName>
        <fullName evidence="7">Helix-turn-helix domain-containing protein</fullName>
    </recommendedName>
</protein>
<proteinExistence type="predicted"/>
<keyword evidence="1" id="KW-0472">Membrane</keyword>
<dbReference type="EMBL" id="PFTV01000104">
    <property type="protein sequence ID" value="PJB56845.1"/>
    <property type="molecule type" value="Genomic_DNA"/>
</dbReference>
<feature type="transmembrane region" description="Helical" evidence="1">
    <location>
        <begin position="20"/>
        <end position="37"/>
    </location>
</feature>
<evidence type="ECO:0000313" key="5">
    <source>
        <dbReference type="Proteomes" id="UP000228560"/>
    </source>
</evidence>
<reference evidence="2" key="2">
    <citation type="submission" date="2017-09" db="EMBL/GenBank/DDBJ databases">
        <title>Depth-based differentiation of microbial function through sediment-hosted aquifers and enrichment of novel symbionts in the deep terrestrial subsurface.</title>
        <authorList>
            <person name="Probst A.J."/>
            <person name="Ladd B."/>
            <person name="Jarett J.K."/>
            <person name="Geller-Mcgrath D.E."/>
            <person name="Sieber C.M.K."/>
            <person name="Emerson J.B."/>
            <person name="Anantharaman K."/>
            <person name="Thomas B.C."/>
            <person name="Malmstrom R."/>
            <person name="Stieglmeier M."/>
            <person name="Klingl A."/>
            <person name="Woyke T."/>
            <person name="Ryan C.M."/>
            <person name="Banfield J.F."/>
        </authorList>
    </citation>
    <scope>NUCLEOTIDE SEQUENCE</scope>
    <source>
        <strain evidence="2">CG_4_8_14_3_um_filter_34_18</strain>
    </source>
</reference>
<accession>A0A2M7PMB8</accession>
<evidence type="ECO:0000313" key="6">
    <source>
        <dbReference type="Proteomes" id="UP000230646"/>
    </source>
</evidence>
<dbReference type="Proteomes" id="UP000231493">
    <property type="component" value="Unassembled WGS sequence"/>
</dbReference>
<accession>A0A2M8CCQ7</accession>
<evidence type="ECO:0000313" key="2">
    <source>
        <dbReference type="EMBL" id="PIX33924.1"/>
    </source>
</evidence>
<name>A0A2M7PMB8_9BACT</name>
<organism evidence="3 6">
    <name type="scientific">Candidatus Infernicultor aquiphilus</name>
    <dbReference type="NCBI Taxonomy" id="1805029"/>
    <lineage>
        <taxon>Bacteria</taxon>
        <taxon>Pseudomonadati</taxon>
        <taxon>Atribacterota</taxon>
        <taxon>Candidatus Phoenicimicrobiia</taxon>
        <taxon>Candidatus Pheonicimicrobiales</taxon>
        <taxon>Candidatus Phoenicimicrobiaceae</taxon>
        <taxon>Candidatus Infernicultor</taxon>
    </lineage>
</organism>
<keyword evidence="1" id="KW-1133">Transmembrane helix</keyword>
<evidence type="ECO:0000313" key="3">
    <source>
        <dbReference type="EMBL" id="PIY31739.1"/>
    </source>
</evidence>
<keyword evidence="1" id="KW-0812">Transmembrane</keyword>
<dbReference type="RefSeq" id="WP_406608123.1">
    <property type="nucleotide sequence ID" value="NZ_PFKO01000304.1"/>
</dbReference>
<gene>
    <name evidence="4" type="ORF">CO097_04265</name>
    <name evidence="3" type="ORF">COZ07_08200</name>
    <name evidence="2" type="ORF">COZ58_05595</name>
</gene>
<evidence type="ECO:0000256" key="1">
    <source>
        <dbReference type="SAM" id="Phobius"/>
    </source>
</evidence>
<dbReference type="EMBL" id="PFKO01000304">
    <property type="protein sequence ID" value="PIY31739.1"/>
    <property type="molecule type" value="Genomic_DNA"/>
</dbReference>
<evidence type="ECO:0000313" key="4">
    <source>
        <dbReference type="EMBL" id="PJB56845.1"/>
    </source>
</evidence>
<dbReference type="Pfam" id="PF13730">
    <property type="entry name" value="HTH_36"/>
    <property type="match status" value="1"/>
</dbReference>
<dbReference type="Proteomes" id="UP000230646">
    <property type="component" value="Unassembled WGS sequence"/>
</dbReference>
<dbReference type="AlphaFoldDB" id="A0A2M7PMB8"/>
<dbReference type="InterPro" id="IPR036388">
    <property type="entry name" value="WH-like_DNA-bd_sf"/>
</dbReference>
<comment type="caution">
    <text evidence="3">The sequence shown here is derived from an EMBL/GenBank/DDBJ whole genome shotgun (WGS) entry which is preliminary data.</text>
</comment>
<evidence type="ECO:0008006" key="7">
    <source>
        <dbReference type="Google" id="ProtNLM"/>
    </source>
</evidence>
<dbReference type="EMBL" id="PFIP01000120">
    <property type="protein sequence ID" value="PIX33924.1"/>
    <property type="molecule type" value="Genomic_DNA"/>
</dbReference>
<sequence length="276" mass="32394">METKIPVNKTNTYTTIQDYFLAHWVSTIGLGPAMLYLQLLSYCHKGKDIAWPSIHTLNKRMGTTTKTLIKYRNTLLEYALIKKIVKQISPSGGYDHNLYQIVLLDKENILYPPKEKLPEENEEIISGISEEFPYSNQDNPNKVVSDNKKSLKTERIKEELEKLNMDKKSIYKTILNYSLEDIEEKLDLLRIKRNVINPAGWLITALQANYLDPESYREENDGEEKIMETEEIESESKIVKLNKLALKKKEKEEKDRLFMEESLKWIEQNLVQRFEM</sequence>
<accession>A0A2M7K710</accession>
<reference evidence="5 6" key="1">
    <citation type="submission" date="2017-09" db="EMBL/GenBank/DDBJ databases">
        <title>Depth-based differentiation of microbial function through sediment-hosted aquifers and enrichment of novel symbionts in the deep terrestrial subsurface.</title>
        <authorList>
            <person name="Probst A.J."/>
            <person name="Ladd B."/>
            <person name="Jarett J.K."/>
            <person name="Geller-Mcgrath D.E."/>
            <person name="Sieber C.M."/>
            <person name="Emerson J.B."/>
            <person name="Anantharaman K."/>
            <person name="Thomas B.C."/>
            <person name="Malmstrom R."/>
            <person name="Stieglmeier M."/>
            <person name="Klingl A."/>
            <person name="Woyke T."/>
            <person name="Ryan C.M."/>
            <person name="Banfield J.F."/>
        </authorList>
    </citation>
    <scope>NUCLEOTIDE SEQUENCE [LARGE SCALE GENOMIC DNA]</scope>
    <source>
        <strain evidence="3">CG_4_10_14_3_um_filter_34_13</strain>
        <strain evidence="4">CG_4_9_14_3_um_filter_33_16</strain>
    </source>
</reference>